<sequence>MHKIKVTFSDGTEVIFHEEQAFQSWKASNNSVSLGEICGLWYHHHDGLVPSFLEIVANALFFFDIENPSLIYASASIVKIEAI</sequence>
<dbReference type="EMBL" id="BK015122">
    <property type="protein sequence ID" value="DAD91837.1"/>
    <property type="molecule type" value="Genomic_DNA"/>
</dbReference>
<proteinExistence type="predicted"/>
<evidence type="ECO:0000313" key="1">
    <source>
        <dbReference type="EMBL" id="DAD91837.1"/>
    </source>
</evidence>
<reference evidence="1" key="1">
    <citation type="journal article" date="2021" name="Proc. Natl. Acad. Sci. U.S.A.">
        <title>A Catalog of Tens of Thousands of Viruses from Human Metagenomes Reveals Hidden Associations with Chronic Diseases.</title>
        <authorList>
            <person name="Tisza M.J."/>
            <person name="Buck C.B."/>
        </authorList>
    </citation>
    <scope>NUCLEOTIDE SEQUENCE</scope>
    <source>
        <strain evidence="1">CtfZQ2</strain>
    </source>
</reference>
<accession>A0A8S5NAM5</accession>
<name>A0A8S5NAM5_9CAUD</name>
<organism evidence="1">
    <name type="scientific">Siphoviridae sp. ctfZQ2</name>
    <dbReference type="NCBI Taxonomy" id="2826415"/>
    <lineage>
        <taxon>Viruses</taxon>
        <taxon>Duplodnaviria</taxon>
        <taxon>Heunggongvirae</taxon>
        <taxon>Uroviricota</taxon>
        <taxon>Caudoviricetes</taxon>
    </lineage>
</organism>
<protein>
    <submittedName>
        <fullName evidence="1">Uncharacterized protein</fullName>
    </submittedName>
</protein>